<keyword evidence="6" id="KW-1185">Reference proteome</keyword>
<keyword evidence="2" id="KW-0902">Two-component regulatory system</keyword>
<dbReference type="InterPro" id="IPR011006">
    <property type="entry name" value="CheY-like_superfamily"/>
</dbReference>
<evidence type="ECO:0000259" key="4">
    <source>
        <dbReference type="PROSITE" id="PS50110"/>
    </source>
</evidence>
<gene>
    <name evidence="5" type="ORF">RF679_05485</name>
</gene>
<dbReference type="PANTHER" id="PTHR44591">
    <property type="entry name" value="STRESS RESPONSE REGULATOR PROTEIN 1"/>
    <property type="match status" value="1"/>
</dbReference>
<dbReference type="EMBL" id="CP133720">
    <property type="protein sequence ID" value="WMW81732.1"/>
    <property type="molecule type" value="Genomic_DNA"/>
</dbReference>
<feature type="modified residue" description="4-aspartylphosphate" evidence="3">
    <location>
        <position position="60"/>
    </location>
</feature>
<sequence>MNQATNNKKLLIVDDSKVSRMVIRARVKVVHPEWEIIEAATGDEGIQIALNQKPDFCTMDINMPGILGTDAAEQILQQLPTLRLVIFSANIQEAFQERTKNMGALFVAKPVTEKSIAEALRYFTESV</sequence>
<dbReference type="InterPro" id="IPR058245">
    <property type="entry name" value="NreC/VraR/RcsB-like_REC"/>
</dbReference>
<dbReference type="InterPro" id="IPR001789">
    <property type="entry name" value="Sig_transdc_resp-reg_receiver"/>
</dbReference>
<dbReference type="CDD" id="cd17535">
    <property type="entry name" value="REC_NarL-like"/>
    <property type="match status" value="1"/>
</dbReference>
<evidence type="ECO:0000313" key="6">
    <source>
        <dbReference type="Proteomes" id="UP001181355"/>
    </source>
</evidence>
<dbReference type="InterPro" id="IPR050595">
    <property type="entry name" value="Bact_response_regulator"/>
</dbReference>
<keyword evidence="1 3" id="KW-0597">Phosphoprotein</keyword>
<feature type="domain" description="Response regulatory" evidence="4">
    <location>
        <begin position="9"/>
        <end position="124"/>
    </location>
</feature>
<dbReference type="PANTHER" id="PTHR44591:SF14">
    <property type="entry name" value="PROTEIN PILG"/>
    <property type="match status" value="1"/>
</dbReference>
<dbReference type="Proteomes" id="UP001181355">
    <property type="component" value="Chromosome"/>
</dbReference>
<evidence type="ECO:0000313" key="5">
    <source>
        <dbReference type="EMBL" id="WMW81732.1"/>
    </source>
</evidence>
<organism evidence="5 6">
    <name type="scientific">Undibacterium cyanobacteriorum</name>
    <dbReference type="NCBI Taxonomy" id="3073561"/>
    <lineage>
        <taxon>Bacteria</taxon>
        <taxon>Pseudomonadati</taxon>
        <taxon>Pseudomonadota</taxon>
        <taxon>Betaproteobacteria</taxon>
        <taxon>Burkholderiales</taxon>
        <taxon>Oxalobacteraceae</taxon>
        <taxon>Undibacterium</taxon>
    </lineage>
</organism>
<reference evidence="5" key="1">
    <citation type="submission" date="2023-09" db="EMBL/GenBank/DDBJ databases">
        <title>Undibacterium sp. 20NA77.5 isolated from freshwater.</title>
        <authorList>
            <person name="Le V."/>
            <person name="Ko S.-R."/>
            <person name="Ahn C.-Y."/>
            <person name="Oh H.-M."/>
        </authorList>
    </citation>
    <scope>NUCLEOTIDE SEQUENCE</scope>
    <source>
        <strain evidence="5">20NA77.5</strain>
    </source>
</reference>
<dbReference type="RefSeq" id="WP_309483210.1">
    <property type="nucleotide sequence ID" value="NZ_CP133720.1"/>
</dbReference>
<evidence type="ECO:0000256" key="1">
    <source>
        <dbReference type="ARBA" id="ARBA00022553"/>
    </source>
</evidence>
<dbReference type="PROSITE" id="PS50110">
    <property type="entry name" value="RESPONSE_REGULATORY"/>
    <property type="match status" value="1"/>
</dbReference>
<proteinExistence type="predicted"/>
<dbReference type="SUPFAM" id="SSF52172">
    <property type="entry name" value="CheY-like"/>
    <property type="match status" value="1"/>
</dbReference>
<dbReference type="Gene3D" id="3.40.50.2300">
    <property type="match status" value="1"/>
</dbReference>
<protein>
    <submittedName>
        <fullName evidence="5">Response regulator</fullName>
    </submittedName>
</protein>
<evidence type="ECO:0000256" key="3">
    <source>
        <dbReference type="PROSITE-ProRule" id="PRU00169"/>
    </source>
</evidence>
<name>A0ABY9RMT5_9BURK</name>
<evidence type="ECO:0000256" key="2">
    <source>
        <dbReference type="ARBA" id="ARBA00023012"/>
    </source>
</evidence>
<dbReference type="SMART" id="SM00448">
    <property type="entry name" value="REC"/>
    <property type="match status" value="1"/>
</dbReference>
<dbReference type="Pfam" id="PF00072">
    <property type="entry name" value="Response_reg"/>
    <property type="match status" value="1"/>
</dbReference>
<accession>A0ABY9RMT5</accession>